<evidence type="ECO:0000256" key="1">
    <source>
        <dbReference type="ARBA" id="ARBA00004240"/>
    </source>
</evidence>
<dbReference type="InterPro" id="IPR020904">
    <property type="entry name" value="Sc_DH/Rdtase_CS"/>
</dbReference>
<keyword evidence="3 5" id="KW-0560">Oxidoreductase</keyword>
<dbReference type="PANTHER" id="PTHR43899:SF13">
    <property type="entry name" value="RH59310P"/>
    <property type="match status" value="1"/>
</dbReference>
<dbReference type="CDD" id="cd05233">
    <property type="entry name" value="SDR_c"/>
    <property type="match status" value="1"/>
</dbReference>
<dbReference type="PRINTS" id="PR00081">
    <property type="entry name" value="GDHRDH"/>
</dbReference>
<dbReference type="PANTHER" id="PTHR43899">
    <property type="entry name" value="RH59310P"/>
    <property type="match status" value="1"/>
</dbReference>
<dbReference type="GO" id="GO:0016491">
    <property type="term" value="F:oxidoreductase activity"/>
    <property type="evidence" value="ECO:0007669"/>
    <property type="project" value="UniProtKB-KW"/>
</dbReference>
<dbReference type="Pfam" id="PF00106">
    <property type="entry name" value="adh_short"/>
    <property type="match status" value="1"/>
</dbReference>
<proteinExistence type="inferred from homology"/>
<dbReference type="EMBL" id="JBBMFL010000001">
    <property type="protein sequence ID" value="MEQ2543648.1"/>
    <property type="molecule type" value="Genomic_DNA"/>
</dbReference>
<evidence type="ECO:0000313" key="6">
    <source>
        <dbReference type="Proteomes" id="UP001460202"/>
    </source>
</evidence>
<dbReference type="EC" id="1.-.-.-" evidence="5"/>
<name>A0ABV1GU27_9BACT</name>
<dbReference type="Gene3D" id="3.40.50.720">
    <property type="entry name" value="NAD(P)-binding Rossmann-like Domain"/>
    <property type="match status" value="1"/>
</dbReference>
<comment type="similarity">
    <text evidence="2 4">Belongs to the short-chain dehydrogenases/reductases (SDR) family.</text>
</comment>
<gene>
    <name evidence="5" type="ORF">WMO46_01610</name>
</gene>
<dbReference type="PIRSF" id="PIRSF000126">
    <property type="entry name" value="11-beta-HSD1"/>
    <property type="match status" value="1"/>
</dbReference>
<evidence type="ECO:0000256" key="3">
    <source>
        <dbReference type="ARBA" id="ARBA00023002"/>
    </source>
</evidence>
<evidence type="ECO:0000313" key="5">
    <source>
        <dbReference type="EMBL" id="MEQ2543648.1"/>
    </source>
</evidence>
<comment type="subcellular location">
    <subcellularLocation>
        <location evidence="1">Endoplasmic reticulum</location>
    </subcellularLocation>
</comment>
<reference evidence="5 6" key="1">
    <citation type="submission" date="2024-03" db="EMBL/GenBank/DDBJ databases">
        <title>Human intestinal bacterial collection.</title>
        <authorList>
            <person name="Pauvert C."/>
            <person name="Hitch T.C.A."/>
            <person name="Clavel T."/>
        </authorList>
    </citation>
    <scope>NUCLEOTIDE SEQUENCE [LARGE SCALE GENOMIC DNA]</scope>
    <source>
        <strain evidence="5 6">CLA-KB-H122</strain>
    </source>
</reference>
<accession>A0ABV1GU27</accession>
<comment type="caution">
    <text evidence="5">The sequence shown here is derived from an EMBL/GenBank/DDBJ whole genome shotgun (WGS) entry which is preliminary data.</text>
</comment>
<organism evidence="5 6">
    <name type="scientific">Alistipes intestinihominis</name>
    <dbReference type="NCBI Taxonomy" id="3133172"/>
    <lineage>
        <taxon>Bacteria</taxon>
        <taxon>Pseudomonadati</taxon>
        <taxon>Bacteroidota</taxon>
        <taxon>Bacteroidia</taxon>
        <taxon>Bacteroidales</taxon>
        <taxon>Rikenellaceae</taxon>
        <taxon>Alistipes</taxon>
    </lineage>
</organism>
<evidence type="ECO:0000256" key="2">
    <source>
        <dbReference type="ARBA" id="ARBA00006484"/>
    </source>
</evidence>
<evidence type="ECO:0000256" key="4">
    <source>
        <dbReference type="RuleBase" id="RU000363"/>
    </source>
</evidence>
<protein>
    <submittedName>
        <fullName evidence="5">SDR family oxidoreductase</fullName>
        <ecNumber evidence="5">1.-.-.-</ecNumber>
    </submittedName>
</protein>
<dbReference type="PROSITE" id="PS00061">
    <property type="entry name" value="ADH_SHORT"/>
    <property type="match status" value="1"/>
</dbReference>
<dbReference type="SUPFAM" id="SSF51735">
    <property type="entry name" value="NAD(P)-binding Rossmann-fold domains"/>
    <property type="match status" value="1"/>
</dbReference>
<sequence length="260" mass="28924">MWALITGASSGIGYCYAEELASRGYPLVIVSNEEAALCKAADRLARQYDVEICPIPMDLATADAADRLYEACRERNIRIDVLVNNAGMYRFGETLDIDNGFTTKMLALHVLTPTRLCLLFGQDMRRQRHGYILNMSSVTAWLAYPGINVYGATKRYLKNFSRGLHTELRDYGVYVTAVCPGAVDTDLYNLNEKLRRRLVRSGIMLPPGKLARKAVRALFRGKAVLVPGLLNRLALPLIGLIPHGLIRRAARRSGILPLQS</sequence>
<dbReference type="Proteomes" id="UP001460202">
    <property type="component" value="Unassembled WGS sequence"/>
</dbReference>
<dbReference type="InterPro" id="IPR002347">
    <property type="entry name" value="SDR_fam"/>
</dbReference>
<dbReference type="RefSeq" id="WP_302588005.1">
    <property type="nucleotide sequence ID" value="NZ_JBBMFL010000001.1"/>
</dbReference>
<keyword evidence="6" id="KW-1185">Reference proteome</keyword>
<dbReference type="PRINTS" id="PR00080">
    <property type="entry name" value="SDRFAMILY"/>
</dbReference>
<dbReference type="InterPro" id="IPR051019">
    <property type="entry name" value="VLCFA-Steroid_DH"/>
</dbReference>
<dbReference type="InterPro" id="IPR036291">
    <property type="entry name" value="NAD(P)-bd_dom_sf"/>
</dbReference>